<dbReference type="RefSeq" id="WP_094825384.1">
    <property type="nucleotide sequence ID" value="NZ_NEVL01000002.1"/>
</dbReference>
<evidence type="ECO:0000313" key="3">
    <source>
        <dbReference type="Proteomes" id="UP000217005"/>
    </source>
</evidence>
<evidence type="ECO:0000256" key="1">
    <source>
        <dbReference type="SAM" id="MobiDB-lite"/>
    </source>
</evidence>
<feature type="compositionally biased region" description="Basic and acidic residues" evidence="1">
    <location>
        <begin position="21"/>
        <end position="32"/>
    </location>
</feature>
<gene>
    <name evidence="2" type="ORF">CEG14_05585</name>
</gene>
<name>A0A261SNP7_9BORD</name>
<evidence type="ECO:0000313" key="2">
    <source>
        <dbReference type="EMBL" id="OZI39008.1"/>
    </source>
</evidence>
<feature type="region of interest" description="Disordered" evidence="1">
    <location>
        <begin position="1"/>
        <end position="32"/>
    </location>
</feature>
<sequence length="130" mass="14454">MNLHMIQDDPARTAAPGMAPGEREPEHEDRQRERLHADLDLEFHRALVLKRCVHVQHENPVPAAVFLMTDPSPATVAALESLIVALKRRMGPAVIESLANRLLVTAEECARRRLVDAAMDGAHITFGPRQ</sequence>
<dbReference type="AlphaFoldDB" id="A0A261SNP7"/>
<comment type="caution">
    <text evidence="2">The sequence shown here is derived from an EMBL/GenBank/DDBJ whole genome shotgun (WGS) entry which is preliminary data.</text>
</comment>
<proteinExistence type="predicted"/>
<feature type="compositionally biased region" description="Basic and acidic residues" evidence="1">
    <location>
        <begin position="1"/>
        <end position="11"/>
    </location>
</feature>
<accession>A0A261SNP7</accession>
<dbReference type="EMBL" id="NEVL01000002">
    <property type="protein sequence ID" value="OZI39008.1"/>
    <property type="molecule type" value="Genomic_DNA"/>
</dbReference>
<dbReference type="Proteomes" id="UP000217005">
    <property type="component" value="Unassembled WGS sequence"/>
</dbReference>
<organism evidence="2 3">
    <name type="scientific">Bordetella genomosp. 1</name>
    <dbReference type="NCBI Taxonomy" id="1395607"/>
    <lineage>
        <taxon>Bacteria</taxon>
        <taxon>Pseudomonadati</taxon>
        <taxon>Pseudomonadota</taxon>
        <taxon>Betaproteobacteria</taxon>
        <taxon>Burkholderiales</taxon>
        <taxon>Alcaligenaceae</taxon>
        <taxon>Bordetella</taxon>
    </lineage>
</organism>
<reference evidence="2 3" key="1">
    <citation type="submission" date="2017-05" db="EMBL/GenBank/DDBJ databases">
        <title>Complete and WGS of Bordetella genogroups.</title>
        <authorList>
            <person name="Spilker T."/>
            <person name="LiPuma J."/>
        </authorList>
    </citation>
    <scope>NUCLEOTIDE SEQUENCE [LARGE SCALE GENOMIC DNA]</scope>
    <source>
        <strain evidence="2 3">AU17610</strain>
    </source>
</reference>
<protein>
    <submittedName>
        <fullName evidence="2">Uncharacterized protein</fullName>
    </submittedName>
</protein>